<name>A0A417YCD6_9BACI</name>
<sequence>MSYEKVTKLKSSIIVGKKQTLKAMKNGEVSEVYIAEDADKQLTQEVVSLAIEQGIPYQRVDSMKKLGAACGIKVGAATVALRK</sequence>
<gene>
    <name evidence="4" type="ORF">D1B32_17825</name>
</gene>
<dbReference type="EMBL" id="QWEH01000015">
    <property type="protein sequence ID" value="RHW30174.1"/>
    <property type="molecule type" value="Genomic_DNA"/>
</dbReference>
<keyword evidence="4" id="KW-0689">Ribosomal protein</keyword>
<dbReference type="AlphaFoldDB" id="A0A417YCD6"/>
<dbReference type="OrthoDB" id="2353623at2"/>
<keyword evidence="4" id="KW-0687">Ribonucleoprotein</keyword>
<dbReference type="Gene3D" id="3.30.1330.30">
    <property type="match status" value="1"/>
</dbReference>
<accession>A0A417YCD6</accession>
<dbReference type="InterPro" id="IPR023460">
    <property type="entry name" value="RNA_bf_YbxF-like"/>
</dbReference>
<reference evidence="4 5" key="1">
    <citation type="journal article" date="2007" name="Int. J. Syst. Evol. Microbiol.">
        <title>Oceanobacillus profundus sp. nov., isolated from a deep-sea sediment core.</title>
        <authorList>
            <person name="Kim Y.G."/>
            <person name="Choi D.H."/>
            <person name="Hyun S."/>
            <person name="Cho B.C."/>
        </authorList>
    </citation>
    <scope>NUCLEOTIDE SEQUENCE [LARGE SCALE GENOMIC DNA]</scope>
    <source>
        <strain evidence="4 5">DSM 18246</strain>
    </source>
</reference>
<dbReference type="InterPro" id="IPR004038">
    <property type="entry name" value="Ribosomal_eL8/eL30/eS12/Gad45"/>
</dbReference>
<dbReference type="NCBIfam" id="NF010125">
    <property type="entry name" value="PRK13602.1"/>
    <property type="match status" value="1"/>
</dbReference>
<protein>
    <recommendedName>
        <fullName evidence="2">RNA-binding protein D1B32_17825</fullName>
    </recommendedName>
    <alternativeName>
        <fullName evidence="2">Ribosomal protein eL8-like</fullName>
    </alternativeName>
</protein>
<keyword evidence="1 2" id="KW-0694">RNA-binding</keyword>
<evidence type="ECO:0000313" key="4">
    <source>
        <dbReference type="EMBL" id="RHW30174.1"/>
    </source>
</evidence>
<feature type="domain" description="Ribosomal protein eL8/eL30/eS12/Gadd45" evidence="3">
    <location>
        <begin position="9"/>
        <end position="80"/>
    </location>
</feature>
<evidence type="ECO:0000313" key="5">
    <source>
        <dbReference type="Proteomes" id="UP000285456"/>
    </source>
</evidence>
<evidence type="ECO:0000256" key="2">
    <source>
        <dbReference type="HAMAP-Rule" id="MF_00574"/>
    </source>
</evidence>
<dbReference type="GO" id="GO:0005840">
    <property type="term" value="C:ribosome"/>
    <property type="evidence" value="ECO:0007669"/>
    <property type="project" value="UniProtKB-KW"/>
</dbReference>
<dbReference type="Proteomes" id="UP000285456">
    <property type="component" value="Unassembled WGS sequence"/>
</dbReference>
<evidence type="ECO:0000256" key="1">
    <source>
        <dbReference type="ARBA" id="ARBA00022884"/>
    </source>
</evidence>
<proteinExistence type="inferred from homology"/>
<evidence type="ECO:0000259" key="3">
    <source>
        <dbReference type="Pfam" id="PF01248"/>
    </source>
</evidence>
<dbReference type="SUPFAM" id="SSF55315">
    <property type="entry name" value="L30e-like"/>
    <property type="match status" value="1"/>
</dbReference>
<comment type="caution">
    <text evidence="4">The sequence shown here is derived from an EMBL/GenBank/DDBJ whole genome shotgun (WGS) entry which is preliminary data.</text>
</comment>
<comment type="similarity">
    <text evidence="2">Belongs to the eukaryotic ribosomal protein eL8 family.</text>
</comment>
<organism evidence="4 5">
    <name type="scientific">Oceanobacillus profundus</name>
    <dbReference type="NCBI Taxonomy" id="372463"/>
    <lineage>
        <taxon>Bacteria</taxon>
        <taxon>Bacillati</taxon>
        <taxon>Bacillota</taxon>
        <taxon>Bacilli</taxon>
        <taxon>Bacillales</taxon>
        <taxon>Bacillaceae</taxon>
        <taxon>Oceanobacillus</taxon>
    </lineage>
</organism>
<keyword evidence="5" id="KW-1185">Reference proteome</keyword>
<dbReference type="GO" id="GO:0003723">
    <property type="term" value="F:RNA binding"/>
    <property type="evidence" value="ECO:0007669"/>
    <property type="project" value="UniProtKB-UniRule"/>
</dbReference>
<dbReference type="RefSeq" id="WP_095313566.1">
    <property type="nucleotide sequence ID" value="NZ_JAMAWL010000012.1"/>
</dbReference>
<dbReference type="Pfam" id="PF01248">
    <property type="entry name" value="Ribosomal_L7Ae"/>
    <property type="match status" value="1"/>
</dbReference>
<dbReference type="HAMAP" id="MF_00574">
    <property type="entry name" value="Ribosomal_eL8_Bact"/>
    <property type="match status" value="1"/>
</dbReference>
<dbReference type="InterPro" id="IPR029064">
    <property type="entry name" value="Ribosomal_eL30-like_sf"/>
</dbReference>